<dbReference type="Gene3D" id="1.10.10.10">
    <property type="entry name" value="Winged helix-like DNA-binding domain superfamily/Winged helix DNA-binding domain"/>
    <property type="match status" value="1"/>
</dbReference>
<dbReference type="PROSITE" id="PS51000">
    <property type="entry name" value="HTH_DEOR_2"/>
    <property type="match status" value="1"/>
</dbReference>
<dbReference type="SMART" id="SM01134">
    <property type="entry name" value="DeoRC"/>
    <property type="match status" value="1"/>
</dbReference>
<evidence type="ECO:0000256" key="2">
    <source>
        <dbReference type="ARBA" id="ARBA00023125"/>
    </source>
</evidence>
<dbReference type="InterPro" id="IPR036390">
    <property type="entry name" value="WH_DNA-bd_sf"/>
</dbReference>
<dbReference type="InterPro" id="IPR050313">
    <property type="entry name" value="Carb_Metab_HTH_regulators"/>
</dbReference>
<evidence type="ECO:0000256" key="3">
    <source>
        <dbReference type="ARBA" id="ARBA00023163"/>
    </source>
</evidence>
<keyword evidence="1" id="KW-0805">Transcription regulation</keyword>
<dbReference type="Pfam" id="PF00455">
    <property type="entry name" value="DeoRC"/>
    <property type="match status" value="1"/>
</dbReference>
<keyword evidence="3" id="KW-0804">Transcription</keyword>
<evidence type="ECO:0000313" key="5">
    <source>
        <dbReference type="EMBL" id="HJF84183.1"/>
    </source>
</evidence>
<keyword evidence="2 5" id="KW-0238">DNA-binding</keyword>
<gene>
    <name evidence="5" type="ORF">K8V65_00750</name>
</gene>
<dbReference type="SMART" id="SM00420">
    <property type="entry name" value="HTH_DEOR"/>
    <property type="match status" value="1"/>
</dbReference>
<dbReference type="PANTHER" id="PTHR30363">
    <property type="entry name" value="HTH-TYPE TRANSCRIPTIONAL REGULATOR SRLR-RELATED"/>
    <property type="match status" value="1"/>
</dbReference>
<reference evidence="5" key="1">
    <citation type="journal article" date="2021" name="PeerJ">
        <title>Extensive microbial diversity within the chicken gut microbiome revealed by metagenomics and culture.</title>
        <authorList>
            <person name="Gilroy R."/>
            <person name="Ravi A."/>
            <person name="Getino M."/>
            <person name="Pursley I."/>
            <person name="Horton D.L."/>
            <person name="Alikhan N.F."/>
            <person name="Baker D."/>
            <person name="Gharbi K."/>
            <person name="Hall N."/>
            <person name="Watson M."/>
            <person name="Adriaenssens E.M."/>
            <person name="Foster-Nyarko E."/>
            <person name="Jarju S."/>
            <person name="Secka A."/>
            <person name="Antonio M."/>
            <person name="Oren A."/>
            <person name="Chaudhuri R.R."/>
            <person name="La Ragione R."/>
            <person name="Hildebrand F."/>
            <person name="Pallen M.J."/>
        </authorList>
    </citation>
    <scope>NUCLEOTIDE SEQUENCE</scope>
    <source>
        <strain evidence="5">7318</strain>
    </source>
</reference>
<dbReference type="PRINTS" id="PR00037">
    <property type="entry name" value="HTHLACR"/>
</dbReference>
<dbReference type="InterPro" id="IPR014036">
    <property type="entry name" value="DeoR-like_C"/>
</dbReference>
<dbReference type="Pfam" id="PF08220">
    <property type="entry name" value="HTH_DeoR"/>
    <property type="match status" value="1"/>
</dbReference>
<dbReference type="InterPro" id="IPR001034">
    <property type="entry name" value="DeoR_HTH"/>
</dbReference>
<dbReference type="AlphaFoldDB" id="A0A921HMS7"/>
<dbReference type="Proteomes" id="UP000780768">
    <property type="component" value="Unassembled WGS sequence"/>
</dbReference>
<dbReference type="PROSITE" id="PS00894">
    <property type="entry name" value="HTH_DEOR_1"/>
    <property type="match status" value="1"/>
</dbReference>
<name>A0A921HMS7_9FIRM</name>
<organism evidence="5 6">
    <name type="scientific">Megamonas hypermegale</name>
    <dbReference type="NCBI Taxonomy" id="158847"/>
    <lineage>
        <taxon>Bacteria</taxon>
        <taxon>Bacillati</taxon>
        <taxon>Bacillota</taxon>
        <taxon>Negativicutes</taxon>
        <taxon>Selenomonadales</taxon>
        <taxon>Selenomonadaceae</taxon>
        <taxon>Megamonas</taxon>
    </lineage>
</organism>
<feature type="domain" description="HTH deoR-type" evidence="4">
    <location>
        <begin position="3"/>
        <end position="58"/>
    </location>
</feature>
<sequence>MYQEERLYQILNLLRERKSLSKQEIMENFQISRDTARRDIICLVNEGLALRTHGGITLPTIQITPGYKERAGLQLDKKNQIGKMAAAYIKRGSVCYLDSSTTVQYICNYIKEKTTIYSNSIDIIEQMQDNKNAELHILGGKWNTEDRYIYGSEALAMLDNIHFDIAFLGTTSVTEDGFYTCGNEDAAIKRLVARKSLFVCVLADSGKFLFQPSFKFAKLNDVDIVLTTKMPHKSIITALAKANCSLIWNFNEAKGDKD</sequence>
<dbReference type="InterPro" id="IPR018356">
    <property type="entry name" value="Tscrpt_reg_HTH_DeoR_CS"/>
</dbReference>
<dbReference type="Gene3D" id="3.40.50.1360">
    <property type="match status" value="1"/>
</dbReference>
<dbReference type="RefSeq" id="WP_303691335.1">
    <property type="nucleotide sequence ID" value="NZ_CALENV010000023.1"/>
</dbReference>
<evidence type="ECO:0000313" key="6">
    <source>
        <dbReference type="Proteomes" id="UP000780768"/>
    </source>
</evidence>
<comment type="caution">
    <text evidence="5">The sequence shown here is derived from an EMBL/GenBank/DDBJ whole genome shotgun (WGS) entry which is preliminary data.</text>
</comment>
<evidence type="ECO:0000256" key="1">
    <source>
        <dbReference type="ARBA" id="ARBA00023015"/>
    </source>
</evidence>
<proteinExistence type="predicted"/>
<dbReference type="SUPFAM" id="SSF46785">
    <property type="entry name" value="Winged helix' DNA-binding domain"/>
    <property type="match status" value="1"/>
</dbReference>
<accession>A0A921HMS7</accession>
<dbReference type="GO" id="GO:0003700">
    <property type="term" value="F:DNA-binding transcription factor activity"/>
    <property type="evidence" value="ECO:0007669"/>
    <property type="project" value="InterPro"/>
</dbReference>
<dbReference type="GO" id="GO:0003677">
    <property type="term" value="F:DNA binding"/>
    <property type="evidence" value="ECO:0007669"/>
    <property type="project" value="UniProtKB-KW"/>
</dbReference>
<reference evidence="5" key="2">
    <citation type="submission" date="2021-09" db="EMBL/GenBank/DDBJ databases">
        <authorList>
            <person name="Gilroy R."/>
        </authorList>
    </citation>
    <scope>NUCLEOTIDE SEQUENCE</scope>
    <source>
        <strain evidence="5">7318</strain>
    </source>
</reference>
<dbReference type="EMBL" id="DYVR01000021">
    <property type="protein sequence ID" value="HJF84183.1"/>
    <property type="molecule type" value="Genomic_DNA"/>
</dbReference>
<protein>
    <submittedName>
        <fullName evidence="5">DeoR/GlpR family DNA-binding transcription regulator</fullName>
    </submittedName>
</protein>
<dbReference type="SUPFAM" id="SSF100950">
    <property type="entry name" value="NagB/RpiA/CoA transferase-like"/>
    <property type="match status" value="1"/>
</dbReference>
<dbReference type="PANTHER" id="PTHR30363:SF51">
    <property type="entry name" value="HTH-TYPE TRANSCRIPTIONAL REPRESSOR GLCR"/>
    <property type="match status" value="1"/>
</dbReference>
<dbReference type="InterPro" id="IPR037171">
    <property type="entry name" value="NagB/RpiA_transferase-like"/>
</dbReference>
<dbReference type="InterPro" id="IPR036388">
    <property type="entry name" value="WH-like_DNA-bd_sf"/>
</dbReference>
<evidence type="ECO:0000259" key="4">
    <source>
        <dbReference type="PROSITE" id="PS51000"/>
    </source>
</evidence>